<protein>
    <submittedName>
        <fullName evidence="4">T9SS C-terminal target domain-containing protein</fullName>
    </submittedName>
</protein>
<evidence type="ECO:0000259" key="3">
    <source>
        <dbReference type="Pfam" id="PF18962"/>
    </source>
</evidence>
<evidence type="ECO:0000313" key="4">
    <source>
        <dbReference type="EMBL" id="GLB53240.1"/>
    </source>
</evidence>
<dbReference type="Proteomes" id="UP001143545">
    <property type="component" value="Unassembled WGS sequence"/>
</dbReference>
<feature type="signal peptide" evidence="2">
    <location>
        <begin position="1"/>
        <end position="20"/>
    </location>
</feature>
<sequence>MKKIILLFTLLLATASVSYAQLRVNDSSFVYVKDTYLYVKQDIDLNDDGYLYLRENGQLLQGTNGTSSNKGNGNISIIQAGNATQYTYNYWSSPVGSVVDTTQGNGKFYPLQSGTINDSIGLINSNPAGFTSGYNGTSDSLIISRRWLYKFNQGSSYNQWSFIGHSNGTGYTNPGYGFSMKGTDISDHKQPYDFRGRPNDGDIQVVIKPGNETLIGNPYPSAIDIAAFLLDPDNIGKVDAASILYWQQDMTTASHYVADYVGGYGVWVPDCSNVNDCEKGTYALSTYNSYDDNGNITGTASATIDPNAIYSGRRFAPVGQGFMVKGNASLSGPTTLTFKNSHRVFYKEDDNSYSTFNRIGNINAKNIGNNTTANVNIPSYEVVYNNGAGTQALSSYERPKYVFQVIVNETYTRDLLLTLNDNATIGFDYGFDGISPSELDTDAAFDINGQDYFIQSTAFNVNDLIPLHFKTNGSNTTFKILIGSYINVDANQNVYIYDSALDLYTPISDSSMFTFSSSDADISNRYYVAFTSSPLSAETVLSSSDIYVHQNNDSHVLLVKNPSLYTLKNVELFSMTGQQIFNEGDLGTEESYTFNTSNLTTGVYLVNITTTNNQVVTKKIAIKN</sequence>
<organism evidence="4 5">
    <name type="scientific">Neptunitalea chrysea</name>
    <dbReference type="NCBI Taxonomy" id="1647581"/>
    <lineage>
        <taxon>Bacteria</taxon>
        <taxon>Pseudomonadati</taxon>
        <taxon>Bacteroidota</taxon>
        <taxon>Flavobacteriia</taxon>
        <taxon>Flavobacteriales</taxon>
        <taxon>Flavobacteriaceae</taxon>
        <taxon>Neptunitalea</taxon>
    </lineage>
</organism>
<dbReference type="Pfam" id="PF18962">
    <property type="entry name" value="Por_Secre_tail"/>
    <property type="match status" value="1"/>
</dbReference>
<dbReference type="EMBL" id="BRVP01000015">
    <property type="protein sequence ID" value="GLB53240.1"/>
    <property type="molecule type" value="Genomic_DNA"/>
</dbReference>
<evidence type="ECO:0000313" key="5">
    <source>
        <dbReference type="Proteomes" id="UP001143545"/>
    </source>
</evidence>
<gene>
    <name evidence="4" type="ORF">NBRC110019_22800</name>
</gene>
<proteinExistence type="predicted"/>
<evidence type="ECO:0000256" key="2">
    <source>
        <dbReference type="SAM" id="SignalP"/>
    </source>
</evidence>
<keyword evidence="1 2" id="KW-0732">Signal</keyword>
<feature type="chain" id="PRO_5040806434" evidence="2">
    <location>
        <begin position="21"/>
        <end position="624"/>
    </location>
</feature>
<dbReference type="NCBIfam" id="TIGR04183">
    <property type="entry name" value="Por_Secre_tail"/>
    <property type="match status" value="1"/>
</dbReference>
<dbReference type="AlphaFoldDB" id="A0A9W6EUA3"/>
<comment type="caution">
    <text evidence="4">The sequence shown here is derived from an EMBL/GenBank/DDBJ whole genome shotgun (WGS) entry which is preliminary data.</text>
</comment>
<name>A0A9W6EUA3_9FLAO</name>
<keyword evidence="5" id="KW-1185">Reference proteome</keyword>
<feature type="domain" description="Secretion system C-terminal sorting" evidence="3">
    <location>
        <begin position="566"/>
        <end position="622"/>
    </location>
</feature>
<evidence type="ECO:0000256" key="1">
    <source>
        <dbReference type="ARBA" id="ARBA00022729"/>
    </source>
</evidence>
<reference evidence="4" key="1">
    <citation type="submission" date="2022-07" db="EMBL/GenBank/DDBJ databases">
        <title>Taxonomy of Novel Oxalotrophic and Methylotrophic Bacteria.</title>
        <authorList>
            <person name="Sahin N."/>
            <person name="Tani A."/>
        </authorList>
    </citation>
    <scope>NUCLEOTIDE SEQUENCE</scope>
    <source>
        <strain evidence="4">AM327</strain>
    </source>
</reference>
<accession>A0A9W6EUA3</accession>
<dbReference type="InterPro" id="IPR026444">
    <property type="entry name" value="Secre_tail"/>
</dbReference>
<dbReference type="RefSeq" id="WP_281755015.1">
    <property type="nucleotide sequence ID" value="NZ_BRVP01000015.1"/>
</dbReference>